<gene>
    <name evidence="2" type="ORF">CSUNSWCD_2105</name>
</gene>
<accession>M5IQE9</accession>
<reference evidence="2 3" key="1">
    <citation type="journal article" date="2013" name="Genome Announc.">
        <title>Genome Sequence of Campylobacter showae UNSWCD, Isolated from a Patient with Crohn's Disease.</title>
        <authorList>
            <person name="Tay A.P."/>
            <person name="Kaakoush N.O."/>
            <person name="Deshpande N.P."/>
            <person name="Chen Z."/>
            <person name="Mitchell H."/>
            <person name="Wilkins M.R."/>
        </authorList>
    </citation>
    <scope>NUCLEOTIDE SEQUENCE [LARGE SCALE GENOMIC DNA]</scope>
    <source>
        <strain evidence="2 3">CSUNSWCD</strain>
    </source>
</reference>
<organism evidence="2 3">
    <name type="scientific">Campylobacter showae CSUNSWCD</name>
    <dbReference type="NCBI Taxonomy" id="1244083"/>
    <lineage>
        <taxon>Bacteria</taxon>
        <taxon>Pseudomonadati</taxon>
        <taxon>Campylobacterota</taxon>
        <taxon>Epsilonproteobacteria</taxon>
        <taxon>Campylobacterales</taxon>
        <taxon>Campylobacteraceae</taxon>
        <taxon>Campylobacter</taxon>
    </lineage>
</organism>
<sequence>MKNFRDFLLWVLSNFILQKFTLIYKQKQNLFSGRSSKFSAIVR</sequence>
<feature type="transmembrane region" description="Helical" evidence="1">
    <location>
        <begin position="7"/>
        <end position="24"/>
    </location>
</feature>
<name>M5IQE9_9BACT</name>
<comment type="caution">
    <text evidence="2">The sequence shown here is derived from an EMBL/GenBank/DDBJ whole genome shotgun (WGS) entry which is preliminary data.</text>
</comment>
<proteinExistence type="predicted"/>
<evidence type="ECO:0000313" key="2">
    <source>
        <dbReference type="EMBL" id="EKU11479.1"/>
    </source>
</evidence>
<evidence type="ECO:0000313" key="3">
    <source>
        <dbReference type="Proteomes" id="UP000011939"/>
    </source>
</evidence>
<evidence type="ECO:0000256" key="1">
    <source>
        <dbReference type="SAM" id="Phobius"/>
    </source>
</evidence>
<dbReference type="EMBL" id="AMZQ01000007">
    <property type="protein sequence ID" value="EKU11479.1"/>
    <property type="molecule type" value="Genomic_DNA"/>
</dbReference>
<keyword evidence="1" id="KW-1133">Transmembrane helix</keyword>
<keyword evidence="1" id="KW-0472">Membrane</keyword>
<dbReference type="Proteomes" id="UP000011939">
    <property type="component" value="Unassembled WGS sequence"/>
</dbReference>
<keyword evidence="1" id="KW-0812">Transmembrane</keyword>
<dbReference type="RefSeq" id="WP_009494923.1">
    <property type="nucleotide sequence ID" value="NZ_AMZQ01000007.1"/>
</dbReference>
<protein>
    <submittedName>
        <fullName evidence="2">Uncharacterized protein</fullName>
    </submittedName>
</protein>
<dbReference type="AlphaFoldDB" id="M5IQE9"/>
<dbReference type="PATRIC" id="fig|1244083.3.peg.1348"/>